<dbReference type="OrthoDB" id="61846at2157"/>
<reference evidence="9 10" key="1">
    <citation type="submission" date="2018-05" db="EMBL/GenBank/DDBJ databases">
        <title>Draft genome of Methanospirillum stamsii Pt1.</title>
        <authorList>
            <person name="Dueholm M.S."/>
            <person name="Nielsen P.H."/>
            <person name="Bakmann L.F."/>
            <person name="Otzen D.E."/>
        </authorList>
    </citation>
    <scope>NUCLEOTIDE SEQUENCE [LARGE SCALE GENOMIC DNA]</scope>
    <source>
        <strain evidence="9 10">Pt1</strain>
    </source>
</reference>
<evidence type="ECO:0000259" key="8">
    <source>
        <dbReference type="Pfam" id="PF18765"/>
    </source>
</evidence>
<comment type="cofactor">
    <cofactor evidence="1">
        <name>Mg(2+)</name>
        <dbReference type="ChEBI" id="CHEBI:18420"/>
    </cofactor>
</comment>
<dbReference type="GO" id="GO:0046872">
    <property type="term" value="F:metal ion binding"/>
    <property type="evidence" value="ECO:0007669"/>
    <property type="project" value="UniProtKB-KW"/>
</dbReference>
<name>A0A2V2MVQ1_9EURY</name>
<dbReference type="RefSeq" id="WP_109942534.1">
    <property type="nucleotide sequence ID" value="NZ_CP176366.1"/>
</dbReference>
<dbReference type="PANTHER" id="PTHR33571">
    <property type="entry name" value="SSL8005 PROTEIN"/>
    <property type="match status" value="1"/>
</dbReference>
<evidence type="ECO:0000313" key="10">
    <source>
        <dbReference type="Proteomes" id="UP000245934"/>
    </source>
</evidence>
<evidence type="ECO:0000256" key="2">
    <source>
        <dbReference type="ARBA" id="ARBA00022679"/>
    </source>
</evidence>
<evidence type="ECO:0000256" key="3">
    <source>
        <dbReference type="ARBA" id="ARBA00022695"/>
    </source>
</evidence>
<evidence type="ECO:0000256" key="7">
    <source>
        <dbReference type="ARBA" id="ARBA00022842"/>
    </source>
</evidence>
<feature type="domain" description="Polymerase beta nucleotidyltransferase" evidence="8">
    <location>
        <begin position="13"/>
        <end position="93"/>
    </location>
</feature>
<protein>
    <submittedName>
        <fullName evidence="9">DNA polymerase III subunit beta</fullName>
    </submittedName>
</protein>
<dbReference type="EMBL" id="QGMZ01000088">
    <property type="protein sequence ID" value="PWR69466.1"/>
    <property type="molecule type" value="Genomic_DNA"/>
</dbReference>
<dbReference type="CDD" id="cd05403">
    <property type="entry name" value="NT_KNTase_like"/>
    <property type="match status" value="1"/>
</dbReference>
<keyword evidence="5" id="KW-0547">Nucleotide-binding</keyword>
<keyword evidence="2" id="KW-0808">Transferase</keyword>
<organism evidence="9 10">
    <name type="scientific">Methanospirillum stamsii</name>
    <dbReference type="NCBI Taxonomy" id="1277351"/>
    <lineage>
        <taxon>Archaea</taxon>
        <taxon>Methanobacteriati</taxon>
        <taxon>Methanobacteriota</taxon>
        <taxon>Stenosarchaea group</taxon>
        <taxon>Methanomicrobia</taxon>
        <taxon>Methanomicrobiales</taxon>
        <taxon>Methanospirillaceae</taxon>
        <taxon>Methanospirillum</taxon>
    </lineage>
</organism>
<sequence>MGQNWTGENTLHTIKPQLTNQYHIKRFGLFGSVIRGDQSPDSDIDILVEFETPPSIFGFLELEEKLEEALQSPVDLVDIEGIKPLLRSKILSEVQYV</sequence>
<dbReference type="InterPro" id="IPR041633">
    <property type="entry name" value="Polbeta"/>
</dbReference>
<evidence type="ECO:0000313" key="9">
    <source>
        <dbReference type="EMBL" id="PWR69466.1"/>
    </source>
</evidence>
<dbReference type="GO" id="GO:0005524">
    <property type="term" value="F:ATP binding"/>
    <property type="evidence" value="ECO:0007669"/>
    <property type="project" value="UniProtKB-KW"/>
</dbReference>
<dbReference type="Proteomes" id="UP000245934">
    <property type="component" value="Unassembled WGS sequence"/>
</dbReference>
<dbReference type="GeneID" id="97611403"/>
<keyword evidence="10" id="KW-1185">Reference proteome</keyword>
<evidence type="ECO:0000256" key="1">
    <source>
        <dbReference type="ARBA" id="ARBA00001946"/>
    </source>
</evidence>
<dbReference type="SUPFAM" id="SSF81301">
    <property type="entry name" value="Nucleotidyltransferase"/>
    <property type="match status" value="1"/>
</dbReference>
<evidence type="ECO:0000256" key="5">
    <source>
        <dbReference type="ARBA" id="ARBA00022741"/>
    </source>
</evidence>
<comment type="caution">
    <text evidence="9">The sequence shown here is derived from an EMBL/GenBank/DDBJ whole genome shotgun (WGS) entry which is preliminary data.</text>
</comment>
<dbReference type="Pfam" id="PF18765">
    <property type="entry name" value="Polbeta"/>
    <property type="match status" value="1"/>
</dbReference>
<dbReference type="GO" id="GO:0016779">
    <property type="term" value="F:nucleotidyltransferase activity"/>
    <property type="evidence" value="ECO:0007669"/>
    <property type="project" value="UniProtKB-KW"/>
</dbReference>
<keyword evidence="3" id="KW-0548">Nucleotidyltransferase</keyword>
<dbReference type="InterPro" id="IPR043519">
    <property type="entry name" value="NT_sf"/>
</dbReference>
<keyword evidence="4" id="KW-0479">Metal-binding</keyword>
<dbReference type="PANTHER" id="PTHR33571:SF14">
    <property type="entry name" value="PROTEIN ADENYLYLTRANSFERASE MJ0435-RELATED"/>
    <property type="match status" value="1"/>
</dbReference>
<proteinExistence type="predicted"/>
<accession>A0A2V2MVQ1</accession>
<keyword evidence="7" id="KW-0460">Magnesium</keyword>
<gene>
    <name evidence="9" type="ORF">DLD82_18145</name>
</gene>
<evidence type="ECO:0000256" key="6">
    <source>
        <dbReference type="ARBA" id="ARBA00022840"/>
    </source>
</evidence>
<dbReference type="Gene3D" id="3.30.460.10">
    <property type="entry name" value="Beta Polymerase, domain 2"/>
    <property type="match status" value="1"/>
</dbReference>
<dbReference type="InterPro" id="IPR052038">
    <property type="entry name" value="Type-VII_TA_antitoxin"/>
</dbReference>
<evidence type="ECO:0000256" key="4">
    <source>
        <dbReference type="ARBA" id="ARBA00022723"/>
    </source>
</evidence>
<dbReference type="AlphaFoldDB" id="A0A2V2MVQ1"/>
<keyword evidence="6" id="KW-0067">ATP-binding</keyword>